<keyword evidence="2" id="KW-1185">Reference proteome</keyword>
<gene>
    <name evidence="1" type="primary">SRO7</name>
    <name evidence="1" type="ORF">IWW38_002888</name>
</gene>
<name>A0ACC1M2T4_9FUNG</name>
<reference evidence="1" key="1">
    <citation type="submission" date="2022-07" db="EMBL/GenBank/DDBJ databases">
        <title>Phylogenomic reconstructions and comparative analyses of Kickxellomycotina fungi.</title>
        <authorList>
            <person name="Reynolds N.K."/>
            <person name="Stajich J.E."/>
            <person name="Barry K."/>
            <person name="Grigoriev I.V."/>
            <person name="Crous P."/>
            <person name="Smith M.E."/>
        </authorList>
    </citation>
    <scope>NUCLEOTIDE SEQUENCE</scope>
    <source>
        <strain evidence="1">CBS 190363</strain>
    </source>
</reference>
<protein>
    <submittedName>
        <fullName evidence="1">Lethal(2) giant larvae sro7</fullName>
    </submittedName>
</protein>
<evidence type="ECO:0000313" key="1">
    <source>
        <dbReference type="EMBL" id="KAJ2893351.1"/>
    </source>
</evidence>
<organism evidence="1 2">
    <name type="scientific">Coemansia aciculifera</name>
    <dbReference type="NCBI Taxonomy" id="417176"/>
    <lineage>
        <taxon>Eukaryota</taxon>
        <taxon>Fungi</taxon>
        <taxon>Fungi incertae sedis</taxon>
        <taxon>Zoopagomycota</taxon>
        <taxon>Kickxellomycotina</taxon>
        <taxon>Kickxellomycetes</taxon>
        <taxon>Kickxellales</taxon>
        <taxon>Kickxellaceae</taxon>
        <taxon>Coemansia</taxon>
    </lineage>
</organism>
<comment type="caution">
    <text evidence="1">The sequence shown here is derived from an EMBL/GenBank/DDBJ whole genome shotgun (WGS) entry which is preliminary data.</text>
</comment>
<evidence type="ECO:0000313" key="2">
    <source>
        <dbReference type="Proteomes" id="UP001139981"/>
    </source>
</evidence>
<sequence length="1202" mass="128165">MEAGIGAAPALRVNDGLLVDPRAGATAVGFDPTQGVLAVGYDSGRIDLYSPRHPTCARLHTGVPGAVVHLKLVPGQPFLAAIDSHGVLRVFDTDTLQHCFSYNVPSPPTCLSLLPGTLWLMVGTEMGRVYFVNSGEGLKSDFSIGSRVHPPSRVVTVESHPIETEKILIAYAEGTCVVCDLGKGSLSEKQMVLSKHRYEHPEALLQSIYSDPTGDDQLGADRAASLVEPRLTGASWSPSGDQLATTYTNGVLCIFGTSSGDHMPIVSRTIAFDDTRGVSAADLDRSMQCLKNVRWCTLAGSDRSFLVVTSGPAASYQQLVHVFSTGDQGSQVKSGSDIVPCERYSLDTSIGCLTTIPSASPWRNECEGVHGLAILAGKPAVVKMLELGPRLRLVPRTEQLPGDLMWSAVPATLVRMVKGDFAPALRIQLAPAQDSHLSQFATIPMLEHSATELSRRDRQVFCSIDNKGLLSLWCVTTTGKLRPCSSVKLDIRYVSWLLGVEGQVVAVDVCARSGLVVLGMNSGEALVCVLHNGMYPIPLARHSMLSSEIHDLAAGYYLGDEAGTESMTHITDGPKVHPHFETGNEEGVESNPAQAESPLNTISKDLAALQRSRAASVADSSLIRRSSKRLSTSIGTLFRRGARARSTGGSYSTPTSGRISGYEDSLEAGIAKLRMSAVDCSPGSGLTRPMPVDLAAWKAQQAAVNEELSGMLYGLRLEEAEQDRIGGISACTKPVSRPRIDSGAPALADSQCVQQLHASILPLMLARFFRLKVSNVAVGHDGIVALVYAGGVFVVIDSPRQRVLLADNINQAPSAAHTARDVFLAARNGSSQATGWPVKDAEITAVSVAQLGRKYIAPGSLGDAAETRNSPASLLIGTLHGCVLVYTLGDVVAPPVVVERSRSGSILYTGVYHCQQGHLYDEAAESDCAQALVVGSQRAVTVHSAKTLESITSYALPTKDGAFVAVRVVELESGWHGVLAIDDKANVTLLTLPRLERVLVAPIPEARSLVGSATVQIGKQGLVILLGPGGVLLQAEVTDSSDQFTASTPGMRSQQTMFDANVVVPPLPVRKGITSWLLGKTSNASHDIDAFLSGRCRDLLAKGGGSKPGMRLREALPLKSGDSRRSTDNANETDRAIKDLGRSVDLDGASESKNMLDKRGQQLEQIEERMQQTNMQARGFLDDIRAYNAKKESSSKKRFGLF</sequence>
<dbReference type="EMBL" id="JANBVB010000557">
    <property type="protein sequence ID" value="KAJ2893351.1"/>
    <property type="molecule type" value="Genomic_DNA"/>
</dbReference>
<dbReference type="Proteomes" id="UP001139981">
    <property type="component" value="Unassembled WGS sequence"/>
</dbReference>
<proteinExistence type="predicted"/>
<accession>A0ACC1M2T4</accession>